<evidence type="ECO:0000256" key="10">
    <source>
        <dbReference type="SAM" id="Phobius"/>
    </source>
</evidence>
<evidence type="ECO:0000256" key="1">
    <source>
        <dbReference type="ARBA" id="ARBA00004651"/>
    </source>
</evidence>
<dbReference type="PANTHER" id="PTHR32507">
    <property type="entry name" value="NA(+)/H(+) ANTIPORTER 1"/>
    <property type="match status" value="1"/>
</dbReference>
<feature type="transmembrane region" description="Helical" evidence="10">
    <location>
        <begin position="238"/>
        <end position="266"/>
    </location>
</feature>
<feature type="transmembrane region" description="Helical" evidence="10">
    <location>
        <begin position="292"/>
        <end position="311"/>
    </location>
</feature>
<proteinExistence type="predicted"/>
<feature type="transmembrane region" description="Helical" evidence="10">
    <location>
        <begin position="317"/>
        <end position="336"/>
    </location>
</feature>
<keyword evidence="7" id="KW-0406">Ion transport</keyword>
<feature type="compositionally biased region" description="Low complexity" evidence="9">
    <location>
        <begin position="462"/>
        <end position="475"/>
    </location>
</feature>
<keyword evidence="5 10" id="KW-0812">Transmembrane</keyword>
<comment type="caution">
    <text evidence="12">The sequence shown here is derived from an EMBL/GenBank/DDBJ whole genome shotgun (WGS) entry which is preliminary data.</text>
</comment>
<evidence type="ECO:0000313" key="12">
    <source>
        <dbReference type="EMBL" id="GIJ11703.1"/>
    </source>
</evidence>
<dbReference type="Pfam" id="PF00999">
    <property type="entry name" value="Na_H_Exchanger"/>
    <property type="match status" value="1"/>
</dbReference>
<evidence type="ECO:0000256" key="3">
    <source>
        <dbReference type="ARBA" id="ARBA00022449"/>
    </source>
</evidence>
<keyword evidence="2" id="KW-0813">Transport</keyword>
<dbReference type="InterPro" id="IPR038770">
    <property type="entry name" value="Na+/solute_symporter_sf"/>
</dbReference>
<feature type="transmembrane region" description="Helical" evidence="10">
    <location>
        <begin position="62"/>
        <end position="81"/>
    </location>
</feature>
<feature type="compositionally biased region" description="Basic residues" evidence="9">
    <location>
        <begin position="653"/>
        <end position="663"/>
    </location>
</feature>
<keyword evidence="8 10" id="KW-0472">Membrane</keyword>
<organism evidence="12 13">
    <name type="scientific">Micromonospora andamanensis</name>
    <dbReference type="NCBI Taxonomy" id="1287068"/>
    <lineage>
        <taxon>Bacteria</taxon>
        <taxon>Bacillati</taxon>
        <taxon>Actinomycetota</taxon>
        <taxon>Actinomycetes</taxon>
        <taxon>Micromonosporales</taxon>
        <taxon>Micromonosporaceae</taxon>
        <taxon>Micromonospora</taxon>
    </lineage>
</organism>
<gene>
    <name evidence="12" type="ORF">Van01_49170</name>
</gene>
<feature type="region of interest" description="Disordered" evidence="9">
    <location>
        <begin position="584"/>
        <end position="699"/>
    </location>
</feature>
<feature type="compositionally biased region" description="Low complexity" evidence="9">
    <location>
        <begin position="590"/>
        <end position="638"/>
    </location>
</feature>
<evidence type="ECO:0000256" key="6">
    <source>
        <dbReference type="ARBA" id="ARBA00022989"/>
    </source>
</evidence>
<evidence type="ECO:0000256" key="7">
    <source>
        <dbReference type="ARBA" id="ARBA00023065"/>
    </source>
</evidence>
<keyword evidence="3" id="KW-0050">Antiport</keyword>
<feature type="compositionally biased region" description="Polar residues" evidence="9">
    <location>
        <begin position="686"/>
        <end position="699"/>
    </location>
</feature>
<dbReference type="InterPro" id="IPR006153">
    <property type="entry name" value="Cation/H_exchanger_TM"/>
</dbReference>
<evidence type="ECO:0000256" key="4">
    <source>
        <dbReference type="ARBA" id="ARBA00022475"/>
    </source>
</evidence>
<feature type="region of interest" description="Disordered" evidence="9">
    <location>
        <begin position="438"/>
        <end position="483"/>
    </location>
</feature>
<evidence type="ECO:0000256" key="5">
    <source>
        <dbReference type="ARBA" id="ARBA00022692"/>
    </source>
</evidence>
<dbReference type="EMBL" id="BOOZ01000036">
    <property type="protein sequence ID" value="GIJ11703.1"/>
    <property type="molecule type" value="Genomic_DNA"/>
</dbReference>
<accession>A0ABQ4I1B5</accession>
<feature type="region of interest" description="Disordered" evidence="9">
    <location>
        <begin position="538"/>
        <end position="572"/>
    </location>
</feature>
<feature type="transmembrane region" description="Helical" evidence="10">
    <location>
        <begin position="170"/>
        <end position="193"/>
    </location>
</feature>
<keyword evidence="6 10" id="KW-1133">Transmembrane helix</keyword>
<dbReference type="Proteomes" id="UP000647017">
    <property type="component" value="Unassembled WGS sequence"/>
</dbReference>
<protein>
    <recommendedName>
        <fullName evidence="11">Cation/H+ exchanger transmembrane domain-containing protein</fullName>
    </recommendedName>
</protein>
<feature type="transmembrane region" description="Helical" evidence="10">
    <location>
        <begin position="93"/>
        <end position="116"/>
    </location>
</feature>
<evidence type="ECO:0000313" key="13">
    <source>
        <dbReference type="Proteomes" id="UP000647017"/>
    </source>
</evidence>
<keyword evidence="13" id="KW-1185">Reference proteome</keyword>
<feature type="compositionally biased region" description="Low complexity" evidence="9">
    <location>
        <begin position="538"/>
        <end position="556"/>
    </location>
</feature>
<feature type="compositionally biased region" description="Basic residues" evidence="9">
    <location>
        <begin position="439"/>
        <end position="449"/>
    </location>
</feature>
<dbReference type="PANTHER" id="PTHR32507:SF8">
    <property type="entry name" value="CNH1P"/>
    <property type="match status" value="1"/>
</dbReference>
<name>A0ABQ4I1B5_9ACTN</name>
<evidence type="ECO:0000256" key="8">
    <source>
        <dbReference type="ARBA" id="ARBA00023136"/>
    </source>
</evidence>
<feature type="transmembrane region" description="Helical" evidence="10">
    <location>
        <begin position="200"/>
        <end position="218"/>
    </location>
</feature>
<feature type="transmembrane region" description="Helical" evidence="10">
    <location>
        <begin position="348"/>
        <end position="366"/>
    </location>
</feature>
<reference evidence="12 13" key="1">
    <citation type="submission" date="2021-01" db="EMBL/GenBank/DDBJ databases">
        <title>Whole genome shotgun sequence of Verrucosispora andamanensis NBRC 109075.</title>
        <authorList>
            <person name="Komaki H."/>
            <person name="Tamura T."/>
        </authorList>
    </citation>
    <scope>NUCLEOTIDE SEQUENCE [LARGE SCALE GENOMIC DNA]</scope>
    <source>
        <strain evidence="12 13">NBRC 109075</strain>
    </source>
</reference>
<comment type="subcellular location">
    <subcellularLocation>
        <location evidence="1">Cell membrane</location>
        <topology evidence="1">Multi-pass membrane protein</topology>
    </subcellularLocation>
</comment>
<sequence length="699" mass="73367">MDTFDVAFAVVGVAALLAGILPRLLERRPLSMPLAFLGLGMLIYALPIGLPVPDPLTQRTLATHLTEICVIVALMGAGLKIDRPLSWQRWSSTWRLLVVAMPLCIVAVALLGWWWAGLVPASALLLAAALAPTDPVLASDVQVGEPNADEDAEDEVRFALTSEAGLNDGLAFPFVYAAIAIAGAGLAPGDWLVRWITFDLLYKVGAGVIGGLVIGWLLGKLFFRAPSELRLARHAEGFLALAATFLAYGLVEVAGGYGFLAVFVAARAIRAAERSHEYHAVLHDFAEQVERLLTVLMLLLLGGAVIGGLLAELTWPAALVGLALVFLVRPLIGWLALRGAPGRPAEHLVIAAFGIRGIGSFYYLAYATTKADFPQAELVWATTALVVIVSVVTHGIAATPVMRLLDASGQRTRTSTPDGYPTAVVAWSTTRVAADRVRQVSRRARARPRSRPERQAVCTRGSPNASPANPMPSSSRWKPVSGPPPSAGLAYVHLCTCTCSAGSARASRSRTAASISGPAAVGWARCPAANVSVVCATRTASPSPRRSPSSQTRVSSEWSLTNAPRNSVHRRLGNRSIAASVGDHRCRPTASVAATSSGSSSNAACGPGVASTTAACSSPSTVGPGPTPSTSRFTTTGRSRARCSTSERSPRGAAHRIGPRTSRRPPPSYATKVSVHSRARPAVCQPRTTSANSGSLTVK</sequence>
<feature type="transmembrane region" description="Helical" evidence="10">
    <location>
        <begin position="6"/>
        <end position="25"/>
    </location>
</feature>
<feature type="transmembrane region" description="Helical" evidence="10">
    <location>
        <begin position="378"/>
        <end position="405"/>
    </location>
</feature>
<feature type="domain" description="Cation/H+ exchanger transmembrane" evidence="11">
    <location>
        <begin position="13"/>
        <end position="403"/>
    </location>
</feature>
<evidence type="ECO:0000256" key="9">
    <source>
        <dbReference type="SAM" id="MobiDB-lite"/>
    </source>
</evidence>
<dbReference type="Gene3D" id="1.20.1530.20">
    <property type="match status" value="1"/>
</dbReference>
<feature type="transmembrane region" description="Helical" evidence="10">
    <location>
        <begin position="32"/>
        <end position="50"/>
    </location>
</feature>
<evidence type="ECO:0000259" key="11">
    <source>
        <dbReference type="Pfam" id="PF00999"/>
    </source>
</evidence>
<keyword evidence="4" id="KW-1003">Cell membrane</keyword>
<evidence type="ECO:0000256" key="2">
    <source>
        <dbReference type="ARBA" id="ARBA00022448"/>
    </source>
</evidence>